<accession>A0ABV7DJM8</accession>
<dbReference type="EMBL" id="JBHRSP010000024">
    <property type="protein sequence ID" value="MFC3074570.1"/>
    <property type="molecule type" value="Genomic_DNA"/>
</dbReference>
<sequence length="101" mass="11214">MPERHTRPSIDVRTIPPRERHPLIFDTLGALTPGDALTITSDHDPRPLHYQLETNFPGLFDWSYLEQGPQVWRVEIGRLAKGEAEADAHGDGCGCSCGGEH</sequence>
<dbReference type="Pfam" id="PF10006">
    <property type="entry name" value="DUF2249"/>
    <property type="match status" value="1"/>
</dbReference>
<organism evidence="2 3">
    <name type="scientific">Shinella pollutisoli</name>
    <dbReference type="NCBI Taxonomy" id="2250594"/>
    <lineage>
        <taxon>Bacteria</taxon>
        <taxon>Pseudomonadati</taxon>
        <taxon>Pseudomonadota</taxon>
        <taxon>Alphaproteobacteria</taxon>
        <taxon>Hyphomicrobiales</taxon>
        <taxon>Rhizobiaceae</taxon>
        <taxon>Shinella</taxon>
    </lineage>
</organism>
<keyword evidence="3" id="KW-1185">Reference proteome</keyword>
<gene>
    <name evidence="2" type="ORF">ACFOHH_15770</name>
</gene>
<dbReference type="Proteomes" id="UP001595377">
    <property type="component" value="Unassembled WGS sequence"/>
</dbReference>
<evidence type="ECO:0000313" key="3">
    <source>
        <dbReference type="Proteomes" id="UP001595377"/>
    </source>
</evidence>
<evidence type="ECO:0000259" key="1">
    <source>
        <dbReference type="Pfam" id="PF10006"/>
    </source>
</evidence>
<dbReference type="RefSeq" id="WP_257311826.1">
    <property type="nucleotide sequence ID" value="NZ_JANFDG010000002.1"/>
</dbReference>
<feature type="domain" description="DUF2249" evidence="1">
    <location>
        <begin position="10"/>
        <end position="78"/>
    </location>
</feature>
<reference evidence="3" key="1">
    <citation type="journal article" date="2019" name="Int. J. Syst. Evol. Microbiol.">
        <title>The Global Catalogue of Microorganisms (GCM) 10K type strain sequencing project: providing services to taxonomists for standard genome sequencing and annotation.</title>
        <authorList>
            <consortium name="The Broad Institute Genomics Platform"/>
            <consortium name="The Broad Institute Genome Sequencing Center for Infectious Disease"/>
            <person name="Wu L."/>
            <person name="Ma J."/>
        </authorList>
    </citation>
    <scope>NUCLEOTIDE SEQUENCE [LARGE SCALE GENOMIC DNA]</scope>
    <source>
        <strain evidence="3">KCTC 52677</strain>
    </source>
</reference>
<proteinExistence type="predicted"/>
<protein>
    <submittedName>
        <fullName evidence="2">DUF2249 domain-containing protein</fullName>
    </submittedName>
</protein>
<evidence type="ECO:0000313" key="2">
    <source>
        <dbReference type="EMBL" id="MFC3074570.1"/>
    </source>
</evidence>
<dbReference type="InterPro" id="IPR018720">
    <property type="entry name" value="DUF2249"/>
</dbReference>
<name>A0ABV7DJM8_9HYPH</name>
<comment type="caution">
    <text evidence="2">The sequence shown here is derived from an EMBL/GenBank/DDBJ whole genome shotgun (WGS) entry which is preliminary data.</text>
</comment>